<sequence length="253" mass="29440">MRKKKDECKSFPAWLTSFSDLMSLLLTFFILLYSMSSLDVSKAAKFLSYFQGERAKYFKKFSIVKPIKFYTKDLAKKLGKILARTLPISGYQIVVTKQYVLLRIFNRVLFEKNSFNLTPEAKKALDEVVKTIKMIDGNYTIRVEGHTDIGEPKKPIDGIKDSWDLSLRRATAVIRYFISKGIPQDRLMAVGYGDTRPLYTWNNPILRARNSRVEIYIQVAKERKDIEKLIKEEQQRIKYREKGIIVNGTNKTE</sequence>
<dbReference type="Pfam" id="PF13677">
    <property type="entry name" value="MotB_plug"/>
    <property type="match status" value="1"/>
</dbReference>
<dbReference type="AlphaFoldDB" id="A0A238Z3S6"/>
<dbReference type="SUPFAM" id="SSF103088">
    <property type="entry name" value="OmpA-like"/>
    <property type="match status" value="1"/>
</dbReference>
<evidence type="ECO:0000313" key="11">
    <source>
        <dbReference type="Proteomes" id="UP000198405"/>
    </source>
</evidence>
<dbReference type="PANTHER" id="PTHR30329:SF21">
    <property type="entry name" value="LIPOPROTEIN YIAD-RELATED"/>
    <property type="match status" value="1"/>
</dbReference>
<keyword evidence="5 8" id="KW-1133">Transmembrane helix</keyword>
<dbReference type="Proteomes" id="UP000198405">
    <property type="component" value="Unassembled WGS sequence"/>
</dbReference>
<dbReference type="PROSITE" id="PS51123">
    <property type="entry name" value="OMPA_2"/>
    <property type="match status" value="1"/>
</dbReference>
<feature type="domain" description="OmpA-like" evidence="9">
    <location>
        <begin position="97"/>
        <end position="221"/>
    </location>
</feature>
<evidence type="ECO:0000256" key="8">
    <source>
        <dbReference type="SAM" id="Phobius"/>
    </source>
</evidence>
<protein>
    <submittedName>
        <fullName evidence="10">Chemotaxis protein MotB</fullName>
    </submittedName>
</protein>
<comment type="similarity">
    <text evidence="2">Belongs to the MotB family.</text>
</comment>
<evidence type="ECO:0000256" key="3">
    <source>
        <dbReference type="ARBA" id="ARBA00022475"/>
    </source>
</evidence>
<proteinExistence type="inferred from homology"/>
<name>A0A238Z3S6_9BACT</name>
<keyword evidence="6 7" id="KW-0472">Membrane</keyword>
<dbReference type="CDD" id="cd07185">
    <property type="entry name" value="OmpA_C-like"/>
    <property type="match status" value="1"/>
</dbReference>
<dbReference type="InterPro" id="IPR036737">
    <property type="entry name" value="OmpA-like_sf"/>
</dbReference>
<dbReference type="Gene3D" id="3.30.1330.60">
    <property type="entry name" value="OmpA-like domain"/>
    <property type="match status" value="1"/>
</dbReference>
<dbReference type="PANTHER" id="PTHR30329">
    <property type="entry name" value="STATOR ELEMENT OF FLAGELLAR MOTOR COMPLEX"/>
    <property type="match status" value="1"/>
</dbReference>
<keyword evidence="11" id="KW-1185">Reference proteome</keyword>
<accession>A0A238Z3S6</accession>
<organism evidence="10 11">
    <name type="scientific">Desulfurobacterium atlanticum</name>
    <dbReference type="NCBI Taxonomy" id="240169"/>
    <lineage>
        <taxon>Bacteria</taxon>
        <taxon>Pseudomonadati</taxon>
        <taxon>Aquificota</taxon>
        <taxon>Aquificia</taxon>
        <taxon>Desulfurobacteriales</taxon>
        <taxon>Desulfurobacteriaceae</taxon>
        <taxon>Desulfurobacterium</taxon>
    </lineage>
</organism>
<feature type="transmembrane region" description="Helical" evidence="8">
    <location>
        <begin position="12"/>
        <end position="35"/>
    </location>
</feature>
<evidence type="ECO:0000256" key="5">
    <source>
        <dbReference type="ARBA" id="ARBA00022989"/>
    </source>
</evidence>
<evidence type="ECO:0000256" key="7">
    <source>
        <dbReference type="PROSITE-ProRule" id="PRU00473"/>
    </source>
</evidence>
<evidence type="ECO:0000256" key="1">
    <source>
        <dbReference type="ARBA" id="ARBA00004162"/>
    </source>
</evidence>
<comment type="subcellular location">
    <subcellularLocation>
        <location evidence="1">Cell membrane</location>
        <topology evidence="1">Single-pass membrane protein</topology>
    </subcellularLocation>
</comment>
<dbReference type="InterPro" id="IPR006665">
    <property type="entry name" value="OmpA-like"/>
</dbReference>
<evidence type="ECO:0000313" key="10">
    <source>
        <dbReference type="EMBL" id="SNR78115.1"/>
    </source>
</evidence>
<dbReference type="GO" id="GO:0005886">
    <property type="term" value="C:plasma membrane"/>
    <property type="evidence" value="ECO:0007669"/>
    <property type="project" value="UniProtKB-SubCell"/>
</dbReference>
<dbReference type="InterPro" id="IPR025713">
    <property type="entry name" value="MotB-like_N_dom"/>
</dbReference>
<evidence type="ECO:0000256" key="4">
    <source>
        <dbReference type="ARBA" id="ARBA00022692"/>
    </source>
</evidence>
<evidence type="ECO:0000256" key="2">
    <source>
        <dbReference type="ARBA" id="ARBA00008914"/>
    </source>
</evidence>
<dbReference type="Pfam" id="PF00691">
    <property type="entry name" value="OmpA"/>
    <property type="match status" value="1"/>
</dbReference>
<dbReference type="EMBL" id="FZOB01000006">
    <property type="protein sequence ID" value="SNR78115.1"/>
    <property type="molecule type" value="Genomic_DNA"/>
</dbReference>
<gene>
    <name evidence="10" type="ORF">SAMN06265340_10654</name>
</gene>
<dbReference type="RefSeq" id="WP_245807344.1">
    <property type="nucleotide sequence ID" value="NZ_FZOB01000006.1"/>
</dbReference>
<keyword evidence="4 8" id="KW-0812">Transmembrane</keyword>
<dbReference type="InterPro" id="IPR050330">
    <property type="entry name" value="Bact_OuterMem_StrucFunc"/>
</dbReference>
<reference evidence="11" key="1">
    <citation type="submission" date="2017-06" db="EMBL/GenBank/DDBJ databases">
        <authorList>
            <person name="Varghese N."/>
            <person name="Submissions S."/>
        </authorList>
    </citation>
    <scope>NUCLEOTIDE SEQUENCE [LARGE SCALE GENOMIC DNA]</scope>
    <source>
        <strain evidence="11">DSM 15668</strain>
    </source>
</reference>
<evidence type="ECO:0000256" key="6">
    <source>
        <dbReference type="ARBA" id="ARBA00023136"/>
    </source>
</evidence>
<keyword evidence="3" id="KW-1003">Cell membrane</keyword>
<evidence type="ECO:0000259" key="9">
    <source>
        <dbReference type="PROSITE" id="PS51123"/>
    </source>
</evidence>